<evidence type="ECO:0000256" key="1">
    <source>
        <dbReference type="ARBA" id="ARBA00004167"/>
    </source>
</evidence>
<keyword evidence="4" id="KW-0812">Transmembrane</keyword>
<dbReference type="FunFam" id="3.30.430.20:FF:000007">
    <property type="entry name" value="Cysteine-rich receptor-like protein kinase 11"/>
    <property type="match status" value="1"/>
</dbReference>
<dbReference type="InterPro" id="IPR008271">
    <property type="entry name" value="Ser/Thr_kinase_AS"/>
</dbReference>
<dbReference type="EMBL" id="KL983841">
    <property type="protein sequence ID" value="KFK22963.1"/>
    <property type="molecule type" value="Genomic_DNA"/>
</dbReference>
<evidence type="ECO:0000256" key="13">
    <source>
        <dbReference type="ARBA" id="ARBA00023180"/>
    </source>
</evidence>
<dbReference type="GO" id="GO:0005886">
    <property type="term" value="C:plasma membrane"/>
    <property type="evidence" value="ECO:0007669"/>
    <property type="project" value="TreeGrafter"/>
</dbReference>
<keyword evidence="2" id="KW-0723">Serine/threonine-protein kinase</keyword>
<dbReference type="PROSITE" id="PS50011">
    <property type="entry name" value="PROTEIN_KINASE_DOM"/>
    <property type="match status" value="1"/>
</dbReference>
<evidence type="ECO:0000259" key="16">
    <source>
        <dbReference type="PROSITE" id="PS51473"/>
    </source>
</evidence>
<protein>
    <submittedName>
        <fullName evidence="17">Uncharacterized protein</fullName>
    </submittedName>
</protein>
<keyword evidence="11" id="KW-0472">Membrane</keyword>
<name>A0A087FZB1_ARAAL</name>
<dbReference type="SUPFAM" id="SSF56112">
    <property type="entry name" value="Protein kinase-like (PK-like)"/>
    <property type="match status" value="1"/>
</dbReference>
<dbReference type="PROSITE" id="PS51473">
    <property type="entry name" value="GNK2"/>
    <property type="match status" value="2"/>
</dbReference>
<dbReference type="InterPro" id="IPR002902">
    <property type="entry name" value="GNK2"/>
</dbReference>
<feature type="domain" description="Gnk2-homologous" evidence="16">
    <location>
        <begin position="69"/>
        <end position="181"/>
    </location>
</feature>
<dbReference type="PROSITE" id="PS00108">
    <property type="entry name" value="PROTEIN_KINASE_ST"/>
    <property type="match status" value="1"/>
</dbReference>
<dbReference type="InterPro" id="IPR000719">
    <property type="entry name" value="Prot_kinase_dom"/>
</dbReference>
<dbReference type="Gene3D" id="3.30.430.20">
    <property type="entry name" value="Gnk2 domain, C-X8-C-X2-C motif"/>
    <property type="match status" value="2"/>
</dbReference>
<dbReference type="Gene3D" id="1.10.510.10">
    <property type="entry name" value="Transferase(Phosphotransferase) domain 1"/>
    <property type="match status" value="1"/>
</dbReference>
<dbReference type="PANTHER" id="PTHR27002">
    <property type="entry name" value="RECEPTOR-LIKE SERINE/THREONINE-PROTEIN KINASE SD1-8"/>
    <property type="match status" value="1"/>
</dbReference>
<dbReference type="CDD" id="cd23509">
    <property type="entry name" value="Gnk2-like"/>
    <property type="match status" value="2"/>
</dbReference>
<keyword evidence="5" id="KW-0732">Signal</keyword>
<dbReference type="SMART" id="SM00220">
    <property type="entry name" value="S_TKc"/>
    <property type="match status" value="1"/>
</dbReference>
<evidence type="ECO:0000256" key="12">
    <source>
        <dbReference type="ARBA" id="ARBA00023170"/>
    </source>
</evidence>
<dbReference type="OMA" id="PGNITEY"/>
<dbReference type="Gramene" id="KFK22963">
    <property type="protein sequence ID" value="KFK22963"/>
    <property type="gene ID" value="AALP_AAs50850U000200"/>
</dbReference>
<feature type="domain" description="Gnk2-homologous" evidence="16">
    <location>
        <begin position="1"/>
        <end position="63"/>
    </location>
</feature>
<evidence type="ECO:0000256" key="14">
    <source>
        <dbReference type="PROSITE-ProRule" id="PRU10141"/>
    </source>
</evidence>
<keyword evidence="10" id="KW-1133">Transmembrane helix</keyword>
<dbReference type="AlphaFoldDB" id="A0A087FZB1"/>
<dbReference type="InterPro" id="IPR011009">
    <property type="entry name" value="Kinase-like_dom_sf"/>
</dbReference>
<dbReference type="OrthoDB" id="688481at2759"/>
<evidence type="ECO:0000256" key="6">
    <source>
        <dbReference type="ARBA" id="ARBA00022737"/>
    </source>
</evidence>
<evidence type="ECO:0000256" key="8">
    <source>
        <dbReference type="ARBA" id="ARBA00022777"/>
    </source>
</evidence>
<keyword evidence="12" id="KW-0675">Receptor</keyword>
<evidence type="ECO:0000256" key="11">
    <source>
        <dbReference type="ARBA" id="ARBA00023136"/>
    </source>
</evidence>
<dbReference type="Pfam" id="PF01657">
    <property type="entry name" value="Stress-antifung"/>
    <property type="match status" value="2"/>
</dbReference>
<dbReference type="Pfam" id="PF07714">
    <property type="entry name" value="PK_Tyr_Ser-Thr"/>
    <property type="match status" value="2"/>
</dbReference>
<comment type="subcellular location">
    <subcellularLocation>
        <location evidence="1">Membrane</location>
        <topology evidence="1">Single-pass membrane protein</topology>
    </subcellularLocation>
</comment>
<keyword evidence="13" id="KW-0325">Glycoprotein</keyword>
<reference evidence="18" key="1">
    <citation type="journal article" date="2015" name="Nat. Plants">
        <title>Genome expansion of Arabis alpina linked with retrotransposition and reduced symmetric DNA methylation.</title>
        <authorList>
            <person name="Willing E.M."/>
            <person name="Rawat V."/>
            <person name="Mandakova T."/>
            <person name="Maumus F."/>
            <person name="James G.V."/>
            <person name="Nordstroem K.J."/>
            <person name="Becker C."/>
            <person name="Warthmann N."/>
            <person name="Chica C."/>
            <person name="Szarzynska B."/>
            <person name="Zytnicki M."/>
            <person name="Albani M.C."/>
            <person name="Kiefer C."/>
            <person name="Bergonzi S."/>
            <person name="Castaings L."/>
            <person name="Mateos J.L."/>
            <person name="Berns M.C."/>
            <person name="Bujdoso N."/>
            <person name="Piofczyk T."/>
            <person name="de Lorenzo L."/>
            <person name="Barrero-Sicilia C."/>
            <person name="Mateos I."/>
            <person name="Piednoel M."/>
            <person name="Hagmann J."/>
            <person name="Chen-Min-Tao R."/>
            <person name="Iglesias-Fernandez R."/>
            <person name="Schuster S.C."/>
            <person name="Alonso-Blanco C."/>
            <person name="Roudier F."/>
            <person name="Carbonero P."/>
            <person name="Paz-Ares J."/>
            <person name="Davis S.J."/>
            <person name="Pecinka A."/>
            <person name="Quesneville H."/>
            <person name="Colot V."/>
            <person name="Lysak M.A."/>
            <person name="Weigel D."/>
            <person name="Coupland G."/>
            <person name="Schneeberger K."/>
        </authorList>
    </citation>
    <scope>NUCLEOTIDE SEQUENCE [LARGE SCALE GENOMIC DNA]</scope>
    <source>
        <strain evidence="18">cv. Pajares</strain>
    </source>
</reference>
<evidence type="ECO:0000256" key="9">
    <source>
        <dbReference type="ARBA" id="ARBA00022840"/>
    </source>
</evidence>
<evidence type="ECO:0000313" key="17">
    <source>
        <dbReference type="EMBL" id="KFK22963.1"/>
    </source>
</evidence>
<dbReference type="InterPro" id="IPR038408">
    <property type="entry name" value="GNK2_sf"/>
</dbReference>
<accession>A0A087FZB1</accession>
<gene>
    <name evidence="17" type="ORF">AALP_AAs50850U000200</name>
</gene>
<organism evidence="17 18">
    <name type="scientific">Arabis alpina</name>
    <name type="common">Alpine rock-cress</name>
    <dbReference type="NCBI Taxonomy" id="50452"/>
    <lineage>
        <taxon>Eukaryota</taxon>
        <taxon>Viridiplantae</taxon>
        <taxon>Streptophyta</taxon>
        <taxon>Embryophyta</taxon>
        <taxon>Tracheophyta</taxon>
        <taxon>Spermatophyta</taxon>
        <taxon>Magnoliopsida</taxon>
        <taxon>eudicotyledons</taxon>
        <taxon>Gunneridae</taxon>
        <taxon>Pentapetalae</taxon>
        <taxon>rosids</taxon>
        <taxon>malvids</taxon>
        <taxon>Brassicales</taxon>
        <taxon>Brassicaceae</taxon>
        <taxon>Arabideae</taxon>
        <taxon>Arabis</taxon>
    </lineage>
</organism>
<dbReference type="Gene3D" id="3.30.200.20">
    <property type="entry name" value="Phosphorylase Kinase, domain 1"/>
    <property type="match status" value="1"/>
</dbReference>
<dbReference type="FunFam" id="3.30.200.20:FF:000727">
    <property type="entry name" value="Cysteine-rich RLK (RECEPTOR-like protein kinase) 23"/>
    <property type="match status" value="1"/>
</dbReference>
<evidence type="ECO:0000313" key="18">
    <source>
        <dbReference type="Proteomes" id="UP000029120"/>
    </source>
</evidence>
<evidence type="ECO:0000256" key="10">
    <source>
        <dbReference type="ARBA" id="ARBA00022989"/>
    </source>
</evidence>
<dbReference type="GO" id="GO:0042742">
    <property type="term" value="P:defense response to bacterium"/>
    <property type="evidence" value="ECO:0007669"/>
    <property type="project" value="TreeGrafter"/>
</dbReference>
<feature type="domain" description="Protein kinase" evidence="15">
    <location>
        <begin position="238"/>
        <end position="491"/>
    </location>
</feature>
<feature type="binding site" evidence="14">
    <location>
        <position position="266"/>
    </location>
    <ligand>
        <name>ATP</name>
        <dbReference type="ChEBI" id="CHEBI:30616"/>
    </ligand>
</feature>
<dbReference type="PANTHER" id="PTHR27002:SF1112">
    <property type="entry name" value="BNAC09G23880D PROTEIN"/>
    <property type="match status" value="1"/>
</dbReference>
<dbReference type="FunFam" id="1.10.510.10:FF:000129">
    <property type="entry name" value="cysteine-rich receptor-like protein kinase 10"/>
    <property type="match status" value="1"/>
</dbReference>
<dbReference type="InterPro" id="IPR001245">
    <property type="entry name" value="Ser-Thr/Tyr_kinase_cat_dom"/>
</dbReference>
<dbReference type="GO" id="GO:0005524">
    <property type="term" value="F:ATP binding"/>
    <property type="evidence" value="ECO:0007669"/>
    <property type="project" value="UniProtKB-UniRule"/>
</dbReference>
<evidence type="ECO:0000256" key="7">
    <source>
        <dbReference type="ARBA" id="ARBA00022741"/>
    </source>
</evidence>
<keyword evidence="7 14" id="KW-0547">Nucleotide-binding</keyword>
<proteinExistence type="predicted"/>
<keyword evidence="9 14" id="KW-0067">ATP-binding</keyword>
<keyword evidence="8" id="KW-0418">Kinase</keyword>
<dbReference type="InterPro" id="IPR017441">
    <property type="entry name" value="Protein_kinase_ATP_BS"/>
</dbReference>
<evidence type="ECO:0000256" key="2">
    <source>
        <dbReference type="ARBA" id="ARBA00022527"/>
    </source>
</evidence>
<sequence length="538" mass="60104">MGEGPGRIYALGLCIPGTEPLACSECIRSASEDLLLSCPNQTDSFNWRARKTLCFVRYSDSSFFDQSDLEPYQAEYNVKEYPGNITEYNRTMEAFMSRMIAAASSSTLGLPARRYYAADMTPSQDFVKIYALMQCIPGISSGTCNECLFGSVQRFQLCCGKYIGGSIRRPVCFFRFDQFRFLGAFENIISSPPPQIPQATPPPLGGLPSSTKKVDEDITSPQSLQFDFKTLDAATDKFSGKNKIGQGGFGEVYKGTFPNGTEIAVKRLSRNSVQGLREFKNEVVVVAKLQHRNLVRILGFYSVKQLQLDWTTRHNIIGGIARGMLYLHHDSRFTIIHRDLKASNILLDDDMKPKIADFGMARIFGIEQTRAETSKIAGTYGYMAPEYAMHGRFSVKSDVYSFGVLVLEIITGKKNSCFYQTDGFAGNLVMHVWRLWRKGLALEIMDPTFGENYQSDEVTRCIHIALLCVQEDPEVRPMMSTIILLLTSNTITLQVPRAPGFFFQSNRDRDPEAEGSNSLGKLVACSITDASITDLDPR</sequence>
<evidence type="ECO:0000256" key="5">
    <source>
        <dbReference type="ARBA" id="ARBA00022729"/>
    </source>
</evidence>
<keyword evidence="3" id="KW-0808">Transferase</keyword>
<dbReference type="Proteomes" id="UP000029120">
    <property type="component" value="Unassembled WGS sequence"/>
</dbReference>
<evidence type="ECO:0000259" key="15">
    <source>
        <dbReference type="PROSITE" id="PS50011"/>
    </source>
</evidence>
<evidence type="ECO:0000256" key="4">
    <source>
        <dbReference type="ARBA" id="ARBA00022692"/>
    </source>
</evidence>
<keyword evidence="6" id="KW-0677">Repeat</keyword>
<keyword evidence="18" id="KW-1185">Reference proteome</keyword>
<evidence type="ECO:0000256" key="3">
    <source>
        <dbReference type="ARBA" id="ARBA00022679"/>
    </source>
</evidence>
<dbReference type="GO" id="GO:0004674">
    <property type="term" value="F:protein serine/threonine kinase activity"/>
    <property type="evidence" value="ECO:0007669"/>
    <property type="project" value="UniProtKB-KW"/>
</dbReference>
<dbReference type="PROSITE" id="PS00107">
    <property type="entry name" value="PROTEIN_KINASE_ATP"/>
    <property type="match status" value="1"/>
</dbReference>